<dbReference type="Gene3D" id="3.10.310.70">
    <property type="match status" value="1"/>
</dbReference>
<dbReference type="PANTHER" id="PTHR22642:SF2">
    <property type="entry name" value="PROTEIN LONG AFTER FAR-RED 3"/>
    <property type="match status" value="1"/>
</dbReference>
<dbReference type="STRING" id="1003.SAMN04488541_101081"/>
<dbReference type="InterPro" id="IPR013108">
    <property type="entry name" value="Amidohydro_3"/>
</dbReference>
<dbReference type="InterPro" id="IPR032466">
    <property type="entry name" value="Metal_Hydrolase"/>
</dbReference>
<dbReference type="EMBL" id="FONY01000010">
    <property type="protein sequence ID" value="SFE93667.1"/>
    <property type="molecule type" value="Genomic_DNA"/>
</dbReference>
<dbReference type="Proteomes" id="UP000199513">
    <property type="component" value="Unassembled WGS sequence"/>
</dbReference>
<dbReference type="CDD" id="cd01300">
    <property type="entry name" value="YtcJ_like"/>
    <property type="match status" value="1"/>
</dbReference>
<protein>
    <recommendedName>
        <fullName evidence="2">Amidohydrolase 3 domain-containing protein</fullName>
    </recommendedName>
</protein>
<feature type="chain" id="PRO_5011721706" description="Amidohydrolase 3 domain-containing protein" evidence="1">
    <location>
        <begin position="24"/>
        <end position="560"/>
    </location>
</feature>
<dbReference type="AlphaFoldDB" id="A0A1I2EM32"/>
<organism evidence="3 4">
    <name type="scientific">Thermoflexibacter ruber</name>
    <dbReference type="NCBI Taxonomy" id="1003"/>
    <lineage>
        <taxon>Bacteria</taxon>
        <taxon>Pseudomonadati</taxon>
        <taxon>Bacteroidota</taxon>
        <taxon>Cytophagia</taxon>
        <taxon>Cytophagales</taxon>
        <taxon>Thermoflexibacteraceae</taxon>
        <taxon>Thermoflexibacter</taxon>
    </lineage>
</organism>
<dbReference type="Gene3D" id="2.30.40.10">
    <property type="entry name" value="Urease, subunit C, domain 1"/>
    <property type="match status" value="1"/>
</dbReference>
<proteinExistence type="predicted"/>
<dbReference type="GO" id="GO:0016810">
    <property type="term" value="F:hydrolase activity, acting on carbon-nitrogen (but not peptide) bonds"/>
    <property type="evidence" value="ECO:0007669"/>
    <property type="project" value="InterPro"/>
</dbReference>
<evidence type="ECO:0000259" key="2">
    <source>
        <dbReference type="Pfam" id="PF07969"/>
    </source>
</evidence>
<reference evidence="4" key="1">
    <citation type="submission" date="2016-10" db="EMBL/GenBank/DDBJ databases">
        <authorList>
            <person name="Varghese N."/>
            <person name="Submissions S."/>
        </authorList>
    </citation>
    <scope>NUCLEOTIDE SEQUENCE [LARGE SCALE GENOMIC DNA]</scope>
    <source>
        <strain>GEY</strain>
        <strain evidence="4">DSM 9560</strain>
    </source>
</reference>
<dbReference type="PANTHER" id="PTHR22642">
    <property type="entry name" value="IMIDAZOLONEPROPIONASE"/>
    <property type="match status" value="1"/>
</dbReference>
<dbReference type="OrthoDB" id="9767366at2"/>
<feature type="signal peptide" evidence="1">
    <location>
        <begin position="1"/>
        <end position="23"/>
    </location>
</feature>
<name>A0A1I2EM32_9BACT</name>
<evidence type="ECO:0000313" key="3">
    <source>
        <dbReference type="EMBL" id="SFE93667.1"/>
    </source>
</evidence>
<evidence type="ECO:0000256" key="1">
    <source>
        <dbReference type="SAM" id="SignalP"/>
    </source>
</evidence>
<accession>A0A1I2EM32</accession>
<keyword evidence="1" id="KW-0732">Signal</keyword>
<keyword evidence="4" id="KW-1185">Reference proteome</keyword>
<feature type="domain" description="Amidohydrolase 3" evidence="2">
    <location>
        <begin position="71"/>
        <end position="547"/>
    </location>
</feature>
<dbReference type="InterPro" id="IPR033932">
    <property type="entry name" value="YtcJ-like"/>
</dbReference>
<sequence>MKKQYYIFVLLLFLLACSGKKQADLIVFNAKVYTVDSSFTTQEAFAIKDGKFIAIGSSKEILESYQSANQIDAKEKFIYPGFYDAHCHFFGLGNSMQQVDLVGTSSFQEIVQKLVDYKAQNPNKQWILGRGWDQNDWEDKTFPHRDTLDILFPETPVYLVRIDGHAALANGAALRQGRIGEKPLIEGGQVEGGLVETKNGKTTGILIDNAMRLVSSVIPPPNEEESKKILLTAQKACFENGLTTVDDAGLGKEIIDLIDKMQKSNELKIKIYAMVSATRANVEHFIQKGIYKTDRLNVRSFKIYADGALGSRGACLIKPYSDDPKTTGFLLSRPDELEANFQLIANSDFQANTHAIGDSANRIILDMYGKMLKGKNDRRWRIEHAQVVSDEDLAKFKNYSVIPSVQPTHCTSDMPWAGARLGFPRVKTAYPYQKLYEQTNILALGSDFPVEAVNPIFGFHAAVARQDAENKPEGGFQMENAISRENALRGMTIWAAYSNFEEKERGSIEVGKQADFVMLESDLMTTENQKLRGIKVLSTFVNGEKVFEHNKNHISNAKAY</sequence>
<dbReference type="Gene3D" id="3.20.20.140">
    <property type="entry name" value="Metal-dependent hydrolases"/>
    <property type="match status" value="1"/>
</dbReference>
<dbReference type="RefSeq" id="WP_091542565.1">
    <property type="nucleotide sequence ID" value="NZ_FONY01000010.1"/>
</dbReference>
<dbReference type="InterPro" id="IPR011059">
    <property type="entry name" value="Metal-dep_hydrolase_composite"/>
</dbReference>
<dbReference type="PROSITE" id="PS51257">
    <property type="entry name" value="PROKAR_LIPOPROTEIN"/>
    <property type="match status" value="1"/>
</dbReference>
<dbReference type="SUPFAM" id="SSF51556">
    <property type="entry name" value="Metallo-dependent hydrolases"/>
    <property type="match status" value="1"/>
</dbReference>
<dbReference type="SUPFAM" id="SSF51338">
    <property type="entry name" value="Composite domain of metallo-dependent hydrolases"/>
    <property type="match status" value="1"/>
</dbReference>
<dbReference type="Pfam" id="PF07969">
    <property type="entry name" value="Amidohydro_3"/>
    <property type="match status" value="1"/>
</dbReference>
<gene>
    <name evidence="3" type="ORF">SAMN04488541_101081</name>
</gene>
<evidence type="ECO:0000313" key="4">
    <source>
        <dbReference type="Proteomes" id="UP000199513"/>
    </source>
</evidence>